<proteinExistence type="predicted"/>
<dbReference type="AlphaFoldDB" id="A0A183HR37"/>
<name>A0A183HR37_9BILA</name>
<reference evidence="1 2" key="2">
    <citation type="submission" date="2018-11" db="EMBL/GenBank/DDBJ databases">
        <authorList>
            <consortium name="Pathogen Informatics"/>
        </authorList>
    </citation>
    <scope>NUCLEOTIDE SEQUENCE [LARGE SCALE GENOMIC DNA]</scope>
</reference>
<keyword evidence="2" id="KW-1185">Reference proteome</keyword>
<gene>
    <name evidence="1" type="ORF">OFLC_LOCUS9948</name>
</gene>
<sequence length="77" mass="8521">KVIFSYLSANELNRNLTAGAKICCQPLLVTPTNNINLSNGIMSFIYNSNNCRTLAIATCSQKNLLSKYGLKFNQPHI</sequence>
<organism evidence="3">
    <name type="scientific">Onchocerca flexuosa</name>
    <dbReference type="NCBI Taxonomy" id="387005"/>
    <lineage>
        <taxon>Eukaryota</taxon>
        <taxon>Metazoa</taxon>
        <taxon>Ecdysozoa</taxon>
        <taxon>Nematoda</taxon>
        <taxon>Chromadorea</taxon>
        <taxon>Rhabditida</taxon>
        <taxon>Spirurina</taxon>
        <taxon>Spiruromorpha</taxon>
        <taxon>Filarioidea</taxon>
        <taxon>Onchocercidae</taxon>
        <taxon>Onchocerca</taxon>
    </lineage>
</organism>
<reference evidence="3" key="1">
    <citation type="submission" date="2016-06" db="UniProtKB">
        <authorList>
            <consortium name="WormBaseParasite"/>
        </authorList>
    </citation>
    <scope>IDENTIFICATION</scope>
</reference>
<dbReference type="WBParaSite" id="OFLC_0000994801-mRNA-1">
    <property type="protein sequence ID" value="OFLC_0000994801-mRNA-1"/>
    <property type="gene ID" value="OFLC_0000994801"/>
</dbReference>
<dbReference type="EMBL" id="UZAJ01012750">
    <property type="protein sequence ID" value="VDO64689.1"/>
    <property type="molecule type" value="Genomic_DNA"/>
</dbReference>
<evidence type="ECO:0000313" key="1">
    <source>
        <dbReference type="EMBL" id="VDO64689.1"/>
    </source>
</evidence>
<evidence type="ECO:0000313" key="3">
    <source>
        <dbReference type="WBParaSite" id="OFLC_0000994801-mRNA-1"/>
    </source>
</evidence>
<evidence type="ECO:0000313" key="2">
    <source>
        <dbReference type="Proteomes" id="UP000267606"/>
    </source>
</evidence>
<protein>
    <submittedName>
        <fullName evidence="1 3">Uncharacterized protein</fullName>
    </submittedName>
</protein>
<accession>A0A183HR37</accession>
<dbReference type="Proteomes" id="UP000267606">
    <property type="component" value="Unassembled WGS sequence"/>
</dbReference>